<evidence type="ECO:0000313" key="2">
    <source>
        <dbReference type="Proteomes" id="UP000265520"/>
    </source>
</evidence>
<dbReference type="EMBL" id="LXQA011088204">
    <property type="protein sequence ID" value="MCI84320.1"/>
    <property type="molecule type" value="Genomic_DNA"/>
</dbReference>
<proteinExistence type="predicted"/>
<keyword evidence="2" id="KW-1185">Reference proteome</keyword>
<dbReference type="Proteomes" id="UP000265520">
    <property type="component" value="Unassembled WGS sequence"/>
</dbReference>
<organism evidence="1 2">
    <name type="scientific">Trifolium medium</name>
    <dbReference type="NCBI Taxonomy" id="97028"/>
    <lineage>
        <taxon>Eukaryota</taxon>
        <taxon>Viridiplantae</taxon>
        <taxon>Streptophyta</taxon>
        <taxon>Embryophyta</taxon>
        <taxon>Tracheophyta</taxon>
        <taxon>Spermatophyta</taxon>
        <taxon>Magnoliopsida</taxon>
        <taxon>eudicotyledons</taxon>
        <taxon>Gunneridae</taxon>
        <taxon>Pentapetalae</taxon>
        <taxon>rosids</taxon>
        <taxon>fabids</taxon>
        <taxon>Fabales</taxon>
        <taxon>Fabaceae</taxon>
        <taxon>Papilionoideae</taxon>
        <taxon>50 kb inversion clade</taxon>
        <taxon>NPAAA clade</taxon>
        <taxon>Hologalegina</taxon>
        <taxon>IRL clade</taxon>
        <taxon>Trifolieae</taxon>
        <taxon>Trifolium</taxon>
    </lineage>
</organism>
<evidence type="ECO:0000313" key="1">
    <source>
        <dbReference type="EMBL" id="MCI84320.1"/>
    </source>
</evidence>
<dbReference type="AlphaFoldDB" id="A0A392VCV2"/>
<accession>A0A392VCV2</accession>
<feature type="non-terminal residue" evidence="1">
    <location>
        <position position="25"/>
    </location>
</feature>
<comment type="caution">
    <text evidence="1">The sequence shown here is derived from an EMBL/GenBank/DDBJ whole genome shotgun (WGS) entry which is preliminary data.</text>
</comment>
<name>A0A392VCV2_9FABA</name>
<sequence length="25" mass="2775">MDESAINVLLTFSRDSLIAVVHICK</sequence>
<protein>
    <submittedName>
        <fullName evidence="1">Uncharacterized protein</fullName>
    </submittedName>
</protein>
<reference evidence="1 2" key="1">
    <citation type="journal article" date="2018" name="Front. Plant Sci.">
        <title>Red Clover (Trifolium pratense) and Zigzag Clover (T. medium) - A Picture of Genomic Similarities and Differences.</title>
        <authorList>
            <person name="Dluhosova J."/>
            <person name="Istvanek J."/>
            <person name="Nedelnik J."/>
            <person name="Repkova J."/>
        </authorList>
    </citation>
    <scope>NUCLEOTIDE SEQUENCE [LARGE SCALE GENOMIC DNA]</scope>
    <source>
        <strain evidence="2">cv. 10/8</strain>
        <tissue evidence="1">Leaf</tissue>
    </source>
</reference>